<feature type="compositionally biased region" description="Basic and acidic residues" evidence="1">
    <location>
        <begin position="429"/>
        <end position="441"/>
    </location>
</feature>
<reference evidence="2 3" key="1">
    <citation type="submission" date="2021-05" db="EMBL/GenBank/DDBJ databases">
        <title>Direct Submission.</title>
        <authorList>
            <person name="Li K."/>
            <person name="Gao J."/>
        </authorList>
    </citation>
    <scope>NUCLEOTIDE SEQUENCE [LARGE SCALE GENOMIC DNA]</scope>
    <source>
        <strain evidence="2 3">Mg02</strain>
    </source>
</reference>
<evidence type="ECO:0000313" key="3">
    <source>
        <dbReference type="Proteomes" id="UP000676079"/>
    </source>
</evidence>
<name>A0ABX8BS36_9ACTN</name>
<gene>
    <name evidence="2" type="ORF">KGD84_12070</name>
</gene>
<dbReference type="EMBL" id="CP074133">
    <property type="protein sequence ID" value="QUX24931.1"/>
    <property type="molecule type" value="Genomic_DNA"/>
</dbReference>
<feature type="compositionally biased region" description="Gly residues" evidence="1">
    <location>
        <begin position="648"/>
        <end position="666"/>
    </location>
</feature>
<dbReference type="RefSeq" id="WP_220560401.1">
    <property type="nucleotide sequence ID" value="NZ_CP074133.1"/>
</dbReference>
<feature type="compositionally biased region" description="Basic and acidic residues" evidence="1">
    <location>
        <begin position="555"/>
        <end position="575"/>
    </location>
</feature>
<evidence type="ECO:0008006" key="4">
    <source>
        <dbReference type="Google" id="ProtNLM"/>
    </source>
</evidence>
<feature type="region of interest" description="Disordered" evidence="1">
    <location>
        <begin position="312"/>
        <end position="666"/>
    </location>
</feature>
<dbReference type="Proteomes" id="UP000676079">
    <property type="component" value="Chromosome"/>
</dbReference>
<accession>A0ABX8BS36</accession>
<feature type="compositionally biased region" description="Basic and acidic residues" evidence="1">
    <location>
        <begin position="464"/>
        <end position="481"/>
    </location>
</feature>
<organism evidence="2 3">
    <name type="scientific">Nocardiopsis changdeensis</name>
    <dbReference type="NCBI Taxonomy" id="2831969"/>
    <lineage>
        <taxon>Bacteria</taxon>
        <taxon>Bacillati</taxon>
        <taxon>Actinomycetota</taxon>
        <taxon>Actinomycetes</taxon>
        <taxon>Streptosporangiales</taxon>
        <taxon>Nocardiopsidaceae</taxon>
        <taxon>Nocardiopsis</taxon>
    </lineage>
</organism>
<keyword evidence="3" id="KW-1185">Reference proteome</keyword>
<feature type="compositionally biased region" description="Pro residues" evidence="1">
    <location>
        <begin position="316"/>
        <end position="337"/>
    </location>
</feature>
<sequence length="882" mass="92225">MTTDTGHPPVVRLLSDTAVLPRGGCPAHRRVRADLALGPARHRPREVPAAVLHAVLDLVEHRGWSLERACAHPPPPGRPPVTVLGERVPPVHEGVRRWVRHAARTHLAATAGRTPVPDFRVRQYMPERGSRHRRPYEVRATGRCYTLGAARELWVPVPGRLRRAPADAGLAVAAYVLATGAPVDREAYAAAPERFHGGAPYPMRCRDDPPERVRVIRVSCLDGATEVRFDGTAADAEALFVARGREGLRSALVGGARSPGEDCLACAVRSGCGRLPRAPGLLGLGPGGERRSWSPATAREHVLCPARAHFRSLDLPPAPTDLRPPAPPPAPGGPGPAPRAATASGMPGAPGPSESFARRPGAREADPVPDGTVPALRGIPVPHGEPAPRGVPAPHSKTAPHGAPIPRSEAAPRDEASGGAPVPYGSPDPHNETAPRDEDIPRGTPGPHGEAAPHDKNALCGASARHDETGPHDVPVPHEEGAPSGVLVPNGVPIRHDETVPHDAPAHRDKTTPHDEVVPGDAPAPHGAPVPHSETALRDIPVPRGEAVPHGTPAQRDKTAPHDEGIPHDTPDPHGKFAPQDAPVSHEEDTPRGASVPCGVPARRDEAVPRNVPALHGENVAPAVPGWAGGGEPGERVPSRAAGSERAGTGGGSGGGPPPGGHGDGVVAGAVRAWLERAHERLPRRACEPADLPVDPARWACAGRRLFGERARRAAALLAAHIPVCPLRDLPAGDHVRSGPTLTADDTEADVLVVYRTDVLHHRRGSWVHRSVLISEEGPPGATGLALFAQDPRAALGVLFFASGVIAAGPEPAVEVEVLGPDGAHVDTMDPASPQVLAAAERTVRALVAPWHRDRAYVPVPGPACRTCPYRGWCPQGEDASP</sequence>
<evidence type="ECO:0000256" key="1">
    <source>
        <dbReference type="SAM" id="MobiDB-lite"/>
    </source>
</evidence>
<feature type="compositionally biased region" description="Basic and acidic residues" evidence="1">
    <location>
        <begin position="494"/>
        <end position="517"/>
    </location>
</feature>
<evidence type="ECO:0000313" key="2">
    <source>
        <dbReference type="EMBL" id="QUX24931.1"/>
    </source>
</evidence>
<protein>
    <recommendedName>
        <fullName evidence="4">PD-(D/E)XK endonuclease-like domain-containing protein</fullName>
    </recommendedName>
</protein>
<proteinExistence type="predicted"/>